<dbReference type="PANTHER" id="PTHR31232">
    <property type="match status" value="1"/>
</dbReference>
<dbReference type="EMBL" id="JBDFQZ010000010">
    <property type="protein sequence ID" value="KAK9684360.1"/>
    <property type="molecule type" value="Genomic_DNA"/>
</dbReference>
<dbReference type="GO" id="GO:0060320">
    <property type="term" value="P:rejection of self pollen"/>
    <property type="evidence" value="ECO:0007669"/>
    <property type="project" value="UniProtKB-KW"/>
</dbReference>
<name>A0AAW1I4C0_SAPOF</name>
<reference evidence="7" key="1">
    <citation type="submission" date="2024-03" db="EMBL/GenBank/DDBJ databases">
        <title>WGS assembly of Saponaria officinalis var. Norfolk2.</title>
        <authorList>
            <person name="Jenkins J."/>
            <person name="Shu S."/>
            <person name="Grimwood J."/>
            <person name="Barry K."/>
            <person name="Goodstein D."/>
            <person name="Schmutz J."/>
            <person name="Leebens-Mack J."/>
            <person name="Osbourn A."/>
        </authorList>
    </citation>
    <scope>NUCLEOTIDE SEQUENCE [LARGE SCALE GENOMIC DNA]</scope>
    <source>
        <strain evidence="7">JIC</strain>
    </source>
</reference>
<proteinExistence type="inferred from homology"/>
<evidence type="ECO:0000256" key="1">
    <source>
        <dbReference type="ARBA" id="ARBA00004613"/>
    </source>
</evidence>
<feature type="chain" id="PRO_5043086563" description="S-protein homolog" evidence="6">
    <location>
        <begin position="22"/>
        <end position="138"/>
    </location>
</feature>
<comment type="subcellular location">
    <subcellularLocation>
        <location evidence="1 6">Secreted</location>
    </subcellularLocation>
</comment>
<keyword evidence="8" id="KW-1185">Reference proteome</keyword>
<comment type="similarity">
    <text evidence="2 6">Belongs to the plant self-incompatibility (S1) protein family.</text>
</comment>
<accession>A0AAW1I4C0</accession>
<evidence type="ECO:0000256" key="3">
    <source>
        <dbReference type="ARBA" id="ARBA00022471"/>
    </source>
</evidence>
<dbReference type="AlphaFoldDB" id="A0AAW1I4C0"/>
<keyword evidence="5 6" id="KW-0732">Signal</keyword>
<evidence type="ECO:0000256" key="4">
    <source>
        <dbReference type="ARBA" id="ARBA00022525"/>
    </source>
</evidence>
<dbReference type="InterPro" id="IPR010264">
    <property type="entry name" value="Self-incomp_S1"/>
</dbReference>
<dbReference type="GO" id="GO:0005576">
    <property type="term" value="C:extracellular region"/>
    <property type="evidence" value="ECO:0007669"/>
    <property type="project" value="UniProtKB-SubCell"/>
</dbReference>
<keyword evidence="4 6" id="KW-0964">Secreted</keyword>
<protein>
    <recommendedName>
        <fullName evidence="6">S-protein homolog</fullName>
    </recommendedName>
</protein>
<sequence>MIIIFITILALFLINFEPTNGQALKHYGVHITNALESTQTNLTLHCKSGDDDRGEQHLNPGDMFSWGLKVNFWETTLYFCHFYWENKDISFDVFNTEVEGRKCKLSRQCYWFVKADGFYFRCDSPDESNYWVKQHDWP</sequence>
<evidence type="ECO:0000256" key="2">
    <source>
        <dbReference type="ARBA" id="ARBA00005581"/>
    </source>
</evidence>
<feature type="signal peptide" evidence="6">
    <location>
        <begin position="1"/>
        <end position="21"/>
    </location>
</feature>
<dbReference type="PANTHER" id="PTHR31232:SF155">
    <property type="entry name" value="PLANT SELF-INCOMPATIBILITY PROTEIN S1 FAMILY"/>
    <property type="match status" value="1"/>
</dbReference>
<dbReference type="Pfam" id="PF05938">
    <property type="entry name" value="Self-incomp_S1"/>
    <property type="match status" value="1"/>
</dbReference>
<organism evidence="7 8">
    <name type="scientific">Saponaria officinalis</name>
    <name type="common">Common soapwort</name>
    <name type="synonym">Lychnis saponaria</name>
    <dbReference type="NCBI Taxonomy" id="3572"/>
    <lineage>
        <taxon>Eukaryota</taxon>
        <taxon>Viridiplantae</taxon>
        <taxon>Streptophyta</taxon>
        <taxon>Embryophyta</taxon>
        <taxon>Tracheophyta</taxon>
        <taxon>Spermatophyta</taxon>
        <taxon>Magnoliopsida</taxon>
        <taxon>eudicotyledons</taxon>
        <taxon>Gunneridae</taxon>
        <taxon>Pentapetalae</taxon>
        <taxon>Caryophyllales</taxon>
        <taxon>Caryophyllaceae</taxon>
        <taxon>Caryophylleae</taxon>
        <taxon>Saponaria</taxon>
    </lineage>
</organism>
<dbReference type="Proteomes" id="UP001443914">
    <property type="component" value="Unassembled WGS sequence"/>
</dbReference>
<evidence type="ECO:0000256" key="5">
    <source>
        <dbReference type="ARBA" id="ARBA00022729"/>
    </source>
</evidence>
<keyword evidence="3 6" id="KW-0713">Self-incompatibility</keyword>
<evidence type="ECO:0000313" key="7">
    <source>
        <dbReference type="EMBL" id="KAK9684360.1"/>
    </source>
</evidence>
<gene>
    <name evidence="7" type="ORF">RND81_10G204800</name>
</gene>
<evidence type="ECO:0000256" key="6">
    <source>
        <dbReference type="RuleBase" id="RU367044"/>
    </source>
</evidence>
<evidence type="ECO:0000313" key="8">
    <source>
        <dbReference type="Proteomes" id="UP001443914"/>
    </source>
</evidence>
<comment type="caution">
    <text evidence="7">The sequence shown here is derived from an EMBL/GenBank/DDBJ whole genome shotgun (WGS) entry which is preliminary data.</text>
</comment>